<accession>A0A6N1NBZ2</accession>
<reference evidence="1" key="2">
    <citation type="journal article" date="2018" name="Nat. Commun.">
        <title>Tailed giant Tupanvirus possesses the most complete translational apparatus of the known virosphere.</title>
        <authorList>
            <person name="Abrahao J."/>
            <person name="Silva L."/>
            <person name="Silva L.S."/>
            <person name="Khalil J.Y.B."/>
            <person name="Rodrigues R."/>
            <person name="Arantes T."/>
            <person name="Assis F."/>
            <person name="Boratto P."/>
            <person name="Andrade M."/>
            <person name="Kroon E.G."/>
            <person name="Ribeiro B."/>
            <person name="Bergier I."/>
            <person name="Seligmann H."/>
            <person name="Ghigo E."/>
            <person name="Colson P."/>
            <person name="Levasseur A."/>
            <person name="Kroemer G."/>
            <person name="Raoult D."/>
            <person name="La Scola B."/>
        </authorList>
    </citation>
    <scope>NUCLEOTIDE SEQUENCE [LARGE SCALE GENOMIC DNA]</scope>
    <source>
        <strain evidence="1">Deep ocean</strain>
    </source>
</reference>
<organism evidence="1">
    <name type="scientific">Tupanvirus deep ocean</name>
    <dbReference type="NCBI Taxonomy" id="2126984"/>
    <lineage>
        <taxon>Viruses</taxon>
        <taxon>Varidnaviria</taxon>
        <taxon>Bamfordvirae</taxon>
        <taxon>Nucleocytoviricota</taxon>
        <taxon>Megaviricetes</taxon>
        <taxon>Imitervirales</taxon>
        <taxon>Mimiviridae</taxon>
        <taxon>Megamimivirinae</taxon>
        <taxon>Tupanvirus</taxon>
        <taxon>Tupanvirus altamarinense</taxon>
    </lineage>
</organism>
<sequence length="69" mass="8064">MSFMYDYNNDYFRNGGAYGYGYVFGYGDGYGTYHDGFVQSCNRPCYYGGFACNPLGLYGGPDYYRRWLW</sequence>
<protein>
    <submittedName>
        <fullName evidence="1">Putative ORFan</fullName>
    </submittedName>
</protein>
<proteinExistence type="predicted"/>
<dbReference type="EMBL" id="MF405918">
    <property type="protein sequence ID" value="QKU33429.1"/>
    <property type="molecule type" value="Genomic_DNA"/>
</dbReference>
<evidence type="ECO:0000313" key="1">
    <source>
        <dbReference type="EMBL" id="QKU33429.1"/>
    </source>
</evidence>
<dbReference type="GeneID" id="80516718"/>
<dbReference type="RefSeq" id="YP_010780027.1">
    <property type="nucleotide sequence ID" value="NC_075038.1"/>
</dbReference>
<reference evidence="1" key="1">
    <citation type="submission" date="2017-06" db="EMBL/GenBank/DDBJ databases">
        <authorList>
            <person name="Assis F.L."/>
            <person name="Abrahao J.S."/>
            <person name="Silva L."/>
            <person name="Khalil J.B."/>
            <person name="Rodrigues R."/>
            <person name="Silva L.S."/>
            <person name="Boratto P."/>
            <person name="Andrade M."/>
            <person name="Kroon E.G."/>
            <person name="Ribeiro B."/>
            <person name="Bergier I."/>
            <person name="Seligmann H."/>
            <person name="Ghigo E."/>
            <person name="Colson P."/>
            <person name="Levasseur A."/>
            <person name="Raoult D."/>
            <person name="Scola B.L."/>
        </authorList>
    </citation>
    <scope>NUCLEOTIDE SEQUENCE</scope>
    <source>
        <strain evidence="1">Deep ocean</strain>
    </source>
</reference>
<name>A0A6N1NBZ2_9VIRU</name>
<dbReference type="KEGG" id="vg:80516718"/>